<protein>
    <recommendedName>
        <fullName evidence="6">Short-chain protein</fullName>
    </recommendedName>
</protein>
<proteinExistence type="inferred from homology"/>
<reference evidence="4 5" key="2">
    <citation type="journal article" date="2012" name="Eukaryot. Cell">
        <title>Genome update of Botrytis cinerea strains B05.10 and T4.</title>
        <authorList>
            <person name="Staats M."/>
            <person name="van Kan J.A."/>
        </authorList>
    </citation>
    <scope>NUCLEOTIDE SEQUENCE [LARGE SCALE GENOMIC DNA]</scope>
    <source>
        <strain evidence="4 5">B05.10</strain>
    </source>
</reference>
<dbReference type="EMBL" id="CP009807">
    <property type="protein sequence ID" value="ATZ48320.1"/>
    <property type="molecule type" value="Genomic_DNA"/>
</dbReference>
<keyword evidence="3" id="KW-1133">Transmembrane helix</keyword>
<dbReference type="PANTHER" id="PTHR24320:SF152">
    <property type="entry name" value="SHORT-CHAIN DEHYDROGENASE_REDUCTASE FAMILY PROTEIN"/>
    <property type="match status" value="1"/>
</dbReference>
<feature type="transmembrane region" description="Helical" evidence="3">
    <location>
        <begin position="246"/>
        <end position="266"/>
    </location>
</feature>
<dbReference type="Gene3D" id="3.40.50.720">
    <property type="entry name" value="NAD(P)-binding Rossmann-like Domain"/>
    <property type="match status" value="1"/>
</dbReference>
<dbReference type="OrthoDB" id="191139at2759"/>
<comment type="similarity">
    <text evidence="1">Belongs to the short-chain dehydrogenases/reductases (SDR) family.</text>
</comment>
<sequence length="347" mass="38457">MVKGTVIVTGTGGGIGSSIVSHIQMSPDLAPYHGIYTVRNLSSHPVHLSAPRASTSVHSFETISLELSNLASIREFAVTINARVAAGEIPPIRALILNAGYQELDAQRSTDDGFVLTFVVNYLGHWLLVLLLLQSMDRDMGRIVVLGSKAHDPLLKQNDRPFKDEKWKTIFDDSTDPIAKGTWSTFAEDPSWMSGMRRYGASKLCAVMMIEELQRRLDVDPKLKNISVLGVDPGTVPTGLSRHSPWFIRVLMFQIIFPFVAILQAWHNPKGNNSIRTASKSAVDVLAAAFDSNPLLGERPKGLYLDGSERSETSAESKDPQKRDMLWKDSVRYTQLSGHETMLVNWE</sequence>
<reference evidence="4 5" key="1">
    <citation type="journal article" date="2011" name="PLoS Genet.">
        <title>Genomic analysis of the necrotrophic fungal pathogens Sclerotinia sclerotiorum and Botrytis cinerea.</title>
        <authorList>
            <person name="Amselem J."/>
            <person name="Cuomo C.A."/>
            <person name="van Kan J.A."/>
            <person name="Viaud M."/>
            <person name="Benito E.P."/>
            <person name="Couloux A."/>
            <person name="Coutinho P.M."/>
            <person name="de Vries R.P."/>
            <person name="Dyer P.S."/>
            <person name="Fillinger S."/>
            <person name="Fournier E."/>
            <person name="Gout L."/>
            <person name="Hahn M."/>
            <person name="Kohn L."/>
            <person name="Lapalu N."/>
            <person name="Plummer K.M."/>
            <person name="Pradier J.M."/>
            <person name="Quevillon E."/>
            <person name="Sharon A."/>
            <person name="Simon A."/>
            <person name="ten Have A."/>
            <person name="Tudzynski B."/>
            <person name="Tudzynski P."/>
            <person name="Wincker P."/>
            <person name="Andrew M."/>
            <person name="Anthouard V."/>
            <person name="Beever R.E."/>
            <person name="Beffa R."/>
            <person name="Benoit I."/>
            <person name="Bouzid O."/>
            <person name="Brault B."/>
            <person name="Chen Z."/>
            <person name="Choquer M."/>
            <person name="Collemare J."/>
            <person name="Cotton P."/>
            <person name="Danchin E.G."/>
            <person name="Da Silva C."/>
            <person name="Gautier A."/>
            <person name="Giraud C."/>
            <person name="Giraud T."/>
            <person name="Gonzalez C."/>
            <person name="Grossetete S."/>
            <person name="Guldener U."/>
            <person name="Henrissat B."/>
            <person name="Howlett B.J."/>
            <person name="Kodira C."/>
            <person name="Kretschmer M."/>
            <person name="Lappartient A."/>
            <person name="Leroch M."/>
            <person name="Levis C."/>
            <person name="Mauceli E."/>
            <person name="Neuveglise C."/>
            <person name="Oeser B."/>
            <person name="Pearson M."/>
            <person name="Poulain J."/>
            <person name="Poussereau N."/>
            <person name="Quesneville H."/>
            <person name="Rascle C."/>
            <person name="Schumacher J."/>
            <person name="Segurens B."/>
            <person name="Sexton A."/>
            <person name="Silva E."/>
            <person name="Sirven C."/>
            <person name="Soanes D.M."/>
            <person name="Talbot N.J."/>
            <person name="Templeton M."/>
            <person name="Yandava C."/>
            <person name="Yarden O."/>
            <person name="Zeng Q."/>
            <person name="Rollins J.A."/>
            <person name="Lebrun M.H."/>
            <person name="Dickman M."/>
        </authorList>
    </citation>
    <scope>NUCLEOTIDE SEQUENCE [LARGE SCALE GENOMIC DNA]</scope>
    <source>
        <strain evidence="4 5">B05.10</strain>
    </source>
</reference>
<dbReference type="AlphaFoldDB" id="A0A384JCV5"/>
<evidence type="ECO:0000256" key="3">
    <source>
        <dbReference type="SAM" id="Phobius"/>
    </source>
</evidence>
<dbReference type="GO" id="GO:0016491">
    <property type="term" value="F:oxidoreductase activity"/>
    <property type="evidence" value="ECO:0007669"/>
    <property type="project" value="UniProtKB-KW"/>
</dbReference>
<dbReference type="GeneID" id="5441475"/>
<evidence type="ECO:0000256" key="1">
    <source>
        <dbReference type="ARBA" id="ARBA00006484"/>
    </source>
</evidence>
<dbReference type="KEGG" id="bfu:BCIN_03g05460"/>
<name>A0A384JCV5_BOTFB</name>
<dbReference type="InterPro" id="IPR036291">
    <property type="entry name" value="NAD(P)-bd_dom_sf"/>
</dbReference>
<keyword evidence="2" id="KW-0560">Oxidoreductase</keyword>
<organism evidence="4 5">
    <name type="scientific">Botryotinia fuckeliana (strain B05.10)</name>
    <name type="common">Noble rot fungus</name>
    <name type="synonym">Botrytis cinerea</name>
    <dbReference type="NCBI Taxonomy" id="332648"/>
    <lineage>
        <taxon>Eukaryota</taxon>
        <taxon>Fungi</taxon>
        <taxon>Dikarya</taxon>
        <taxon>Ascomycota</taxon>
        <taxon>Pezizomycotina</taxon>
        <taxon>Leotiomycetes</taxon>
        <taxon>Helotiales</taxon>
        <taxon>Sclerotiniaceae</taxon>
        <taxon>Botrytis</taxon>
    </lineage>
</organism>
<evidence type="ECO:0000313" key="4">
    <source>
        <dbReference type="EMBL" id="ATZ48320.1"/>
    </source>
</evidence>
<dbReference type="VEuPathDB" id="FungiDB:Bcin03g05460"/>
<keyword evidence="3" id="KW-0812">Transmembrane</keyword>
<dbReference type="Proteomes" id="UP000001798">
    <property type="component" value="Chromosome 3"/>
</dbReference>
<dbReference type="PRINTS" id="PR00081">
    <property type="entry name" value="GDHRDH"/>
</dbReference>
<evidence type="ECO:0008006" key="6">
    <source>
        <dbReference type="Google" id="ProtNLM"/>
    </source>
</evidence>
<accession>A0A384JCV5</accession>
<reference evidence="4 5" key="3">
    <citation type="journal article" date="2017" name="Mol. Plant Pathol.">
        <title>A gapless genome sequence of the fungus Botrytis cinerea.</title>
        <authorList>
            <person name="Van Kan J.A."/>
            <person name="Stassen J.H."/>
            <person name="Mosbach A."/>
            <person name="Van Der Lee T.A."/>
            <person name="Faino L."/>
            <person name="Farmer A.D."/>
            <person name="Papasotiriou D.G."/>
            <person name="Zhou S."/>
            <person name="Seidl M.F."/>
            <person name="Cottam E."/>
            <person name="Edel D."/>
            <person name="Hahn M."/>
            <person name="Schwartz D.C."/>
            <person name="Dietrich R.A."/>
            <person name="Widdison S."/>
            <person name="Scalliet G."/>
        </authorList>
    </citation>
    <scope>NUCLEOTIDE SEQUENCE [LARGE SCALE GENOMIC DNA]</scope>
    <source>
        <strain evidence="4 5">B05.10</strain>
    </source>
</reference>
<dbReference type="Pfam" id="PF00106">
    <property type="entry name" value="adh_short"/>
    <property type="match status" value="1"/>
</dbReference>
<evidence type="ECO:0000313" key="5">
    <source>
        <dbReference type="Proteomes" id="UP000001798"/>
    </source>
</evidence>
<dbReference type="SUPFAM" id="SSF51735">
    <property type="entry name" value="NAD(P)-binding Rossmann-fold domains"/>
    <property type="match status" value="1"/>
</dbReference>
<keyword evidence="3" id="KW-0472">Membrane</keyword>
<dbReference type="RefSeq" id="XP_024547793.1">
    <property type="nucleotide sequence ID" value="XM_024692020.1"/>
</dbReference>
<dbReference type="PANTHER" id="PTHR24320">
    <property type="entry name" value="RETINOL DEHYDROGENASE"/>
    <property type="match status" value="1"/>
</dbReference>
<gene>
    <name evidence="4" type="ORF">BCIN_03g05460</name>
</gene>
<feature type="transmembrane region" description="Helical" evidence="3">
    <location>
        <begin position="114"/>
        <end position="133"/>
    </location>
</feature>
<keyword evidence="5" id="KW-1185">Reference proteome</keyword>
<dbReference type="InterPro" id="IPR002347">
    <property type="entry name" value="SDR_fam"/>
</dbReference>
<evidence type="ECO:0000256" key="2">
    <source>
        <dbReference type="ARBA" id="ARBA00023002"/>
    </source>
</evidence>